<evidence type="ECO:0000256" key="4">
    <source>
        <dbReference type="ARBA" id="ARBA00022692"/>
    </source>
</evidence>
<feature type="transmembrane region" description="Helical" evidence="7">
    <location>
        <begin position="226"/>
        <end position="248"/>
    </location>
</feature>
<feature type="transmembrane region" description="Helical" evidence="7">
    <location>
        <begin position="371"/>
        <end position="391"/>
    </location>
</feature>
<sequence>MTVSFAFLRLDMSVVMLLLLVIIYVAFISLGLPDAVLGSSWPVMHRDLEASVEYAGLIALIISSGTVMSSLLSVRLIRRFGIGIVVSVSVLLTALALVGFAMSQIAWMLLCLAIPLGLGAGAVDSALNNFVALHYKAKHMNYLHSFWGVGATAGPLIMANYITLSEGWRDGYWVIGLAQLALVVLLLCAIPLWRKAAQSNNQVEEDHDTLVTNRAALKIHGVSLQLLVFFCYCSIELGTGLWAASFLISEKGTLASEAAFWVAIYYGGITIGRFVCGAIAQRFSESSMIRMGAFLMVFGAILLALPVQNGLANLGLLLIGFGCAPVFPNTLHLTPIRFGKKASQAIIGLSMATAYVGNTLVPPTLGVVLKYSSFATLPFILLALALSLLWATERLQSRHTPSRDIQGETSCQPSLSK</sequence>
<evidence type="ECO:0000259" key="8">
    <source>
        <dbReference type="PROSITE" id="PS50850"/>
    </source>
</evidence>
<feature type="transmembrane region" description="Helical" evidence="7">
    <location>
        <begin position="345"/>
        <end position="365"/>
    </location>
</feature>
<dbReference type="PANTHER" id="PTHR23514:SF3">
    <property type="entry name" value="BYPASS OF STOP CODON PROTEIN 6"/>
    <property type="match status" value="1"/>
</dbReference>
<evidence type="ECO:0000256" key="3">
    <source>
        <dbReference type="ARBA" id="ARBA00022448"/>
    </source>
</evidence>
<reference evidence="9 10" key="1">
    <citation type="submission" date="2019-03" db="EMBL/GenBank/DDBJ databases">
        <title>Genomic Encyclopedia of Type Strains, Phase IV (KMG-IV): sequencing the most valuable type-strain genomes for metagenomic binning, comparative biology and taxonomic classification.</title>
        <authorList>
            <person name="Goeker M."/>
        </authorList>
    </citation>
    <scope>NUCLEOTIDE SEQUENCE [LARGE SCALE GENOMIC DNA]</scope>
    <source>
        <strain evidence="9 10">DSM 5604</strain>
    </source>
</reference>
<evidence type="ECO:0000256" key="7">
    <source>
        <dbReference type="SAM" id="Phobius"/>
    </source>
</evidence>
<dbReference type="Proteomes" id="UP000295729">
    <property type="component" value="Unassembled WGS sequence"/>
</dbReference>
<dbReference type="Pfam" id="PF07690">
    <property type="entry name" value="MFS_1"/>
    <property type="match status" value="1"/>
</dbReference>
<evidence type="ECO:0000256" key="5">
    <source>
        <dbReference type="ARBA" id="ARBA00022989"/>
    </source>
</evidence>
<dbReference type="SUPFAM" id="SSF103473">
    <property type="entry name" value="MFS general substrate transporter"/>
    <property type="match status" value="1"/>
</dbReference>
<feature type="domain" description="Major facilitator superfamily (MFS) profile" evidence="8">
    <location>
        <begin position="19"/>
        <end position="396"/>
    </location>
</feature>
<dbReference type="EMBL" id="SNZA01000001">
    <property type="protein sequence ID" value="TDR14803.1"/>
    <property type="molecule type" value="Genomic_DNA"/>
</dbReference>
<comment type="subcellular location">
    <subcellularLocation>
        <location evidence="1">Endomembrane system</location>
        <topology evidence="1">Multi-pass membrane protein</topology>
    </subcellularLocation>
</comment>
<keyword evidence="6 7" id="KW-0472">Membrane</keyword>
<evidence type="ECO:0000256" key="6">
    <source>
        <dbReference type="ARBA" id="ARBA00023136"/>
    </source>
</evidence>
<name>A0A4R6XCW6_9GAMM</name>
<feature type="transmembrane region" description="Helical" evidence="7">
    <location>
        <begin position="311"/>
        <end position="333"/>
    </location>
</feature>
<evidence type="ECO:0000313" key="9">
    <source>
        <dbReference type="EMBL" id="TDR14803.1"/>
    </source>
</evidence>
<proteinExistence type="inferred from homology"/>
<dbReference type="GO" id="GO:0022857">
    <property type="term" value="F:transmembrane transporter activity"/>
    <property type="evidence" value="ECO:0007669"/>
    <property type="project" value="InterPro"/>
</dbReference>
<gene>
    <name evidence="9" type="ORF">C8D85_0149</name>
</gene>
<feature type="transmembrane region" description="Helical" evidence="7">
    <location>
        <begin position="12"/>
        <end position="32"/>
    </location>
</feature>
<dbReference type="InterPro" id="IPR051788">
    <property type="entry name" value="MFS_Transporter"/>
</dbReference>
<keyword evidence="5 7" id="KW-1133">Transmembrane helix</keyword>
<dbReference type="PROSITE" id="PS50850">
    <property type="entry name" value="MFS"/>
    <property type="match status" value="1"/>
</dbReference>
<keyword evidence="3" id="KW-0813">Transport</keyword>
<feature type="transmembrane region" description="Helical" evidence="7">
    <location>
        <begin position="80"/>
        <end position="101"/>
    </location>
</feature>
<protein>
    <submittedName>
        <fullName evidence="9">Fucose permease</fullName>
    </submittedName>
</protein>
<dbReference type="RefSeq" id="WP_244936862.1">
    <property type="nucleotide sequence ID" value="NZ_SNZA01000001.1"/>
</dbReference>
<dbReference type="InterPro" id="IPR036259">
    <property type="entry name" value="MFS_trans_sf"/>
</dbReference>
<dbReference type="GO" id="GO:0016020">
    <property type="term" value="C:membrane"/>
    <property type="evidence" value="ECO:0007669"/>
    <property type="project" value="TreeGrafter"/>
</dbReference>
<comment type="caution">
    <text evidence="9">The sequence shown here is derived from an EMBL/GenBank/DDBJ whole genome shotgun (WGS) entry which is preliminary data.</text>
</comment>
<evidence type="ECO:0000256" key="1">
    <source>
        <dbReference type="ARBA" id="ARBA00004127"/>
    </source>
</evidence>
<accession>A0A4R6XCW6</accession>
<organism evidence="9 10">
    <name type="scientific">Marinomonas communis</name>
    <dbReference type="NCBI Taxonomy" id="28254"/>
    <lineage>
        <taxon>Bacteria</taxon>
        <taxon>Pseudomonadati</taxon>
        <taxon>Pseudomonadota</taxon>
        <taxon>Gammaproteobacteria</taxon>
        <taxon>Oceanospirillales</taxon>
        <taxon>Oceanospirillaceae</taxon>
        <taxon>Marinomonas</taxon>
    </lineage>
</organism>
<feature type="transmembrane region" description="Helical" evidence="7">
    <location>
        <begin position="174"/>
        <end position="193"/>
    </location>
</feature>
<feature type="transmembrane region" description="Helical" evidence="7">
    <location>
        <begin position="142"/>
        <end position="162"/>
    </location>
</feature>
<dbReference type="InterPro" id="IPR011701">
    <property type="entry name" value="MFS"/>
</dbReference>
<keyword evidence="10" id="KW-1185">Reference proteome</keyword>
<dbReference type="Gene3D" id="1.20.1250.20">
    <property type="entry name" value="MFS general substrate transporter like domains"/>
    <property type="match status" value="2"/>
</dbReference>
<feature type="transmembrane region" description="Helical" evidence="7">
    <location>
        <begin position="52"/>
        <end position="73"/>
    </location>
</feature>
<dbReference type="GO" id="GO:0012505">
    <property type="term" value="C:endomembrane system"/>
    <property type="evidence" value="ECO:0007669"/>
    <property type="project" value="UniProtKB-SubCell"/>
</dbReference>
<comment type="similarity">
    <text evidence="2">Belongs to the major facilitator superfamily.</text>
</comment>
<evidence type="ECO:0000313" key="10">
    <source>
        <dbReference type="Proteomes" id="UP000295729"/>
    </source>
</evidence>
<feature type="transmembrane region" description="Helical" evidence="7">
    <location>
        <begin position="107"/>
        <end position="130"/>
    </location>
</feature>
<feature type="transmembrane region" description="Helical" evidence="7">
    <location>
        <begin position="287"/>
        <end position="305"/>
    </location>
</feature>
<evidence type="ECO:0000256" key="2">
    <source>
        <dbReference type="ARBA" id="ARBA00008335"/>
    </source>
</evidence>
<keyword evidence="4 7" id="KW-0812">Transmembrane</keyword>
<dbReference type="PANTHER" id="PTHR23514">
    <property type="entry name" value="BYPASS OF STOP CODON PROTEIN 6"/>
    <property type="match status" value="1"/>
</dbReference>
<feature type="transmembrane region" description="Helical" evidence="7">
    <location>
        <begin position="260"/>
        <end position="280"/>
    </location>
</feature>
<dbReference type="AlphaFoldDB" id="A0A4R6XCW6"/>
<dbReference type="InterPro" id="IPR020846">
    <property type="entry name" value="MFS_dom"/>
</dbReference>